<reference evidence="1 2" key="1">
    <citation type="submission" date="2020-10" db="EMBL/GenBank/DDBJ databases">
        <title>Sequencing the genomes of 1000 actinobacteria strains.</title>
        <authorList>
            <person name="Klenk H.-P."/>
        </authorList>
    </citation>
    <scope>NUCLEOTIDE SEQUENCE [LARGE SCALE GENOMIC DNA]</scope>
    <source>
        <strain evidence="1 2">DSM 45157</strain>
    </source>
</reference>
<dbReference type="RefSeq" id="WP_191268123.1">
    <property type="nucleotide sequence ID" value="NZ_BMXJ01000002.1"/>
</dbReference>
<organism evidence="1 2">
    <name type="scientific">Nocardiopsis terrae</name>
    <dbReference type="NCBI Taxonomy" id="372655"/>
    <lineage>
        <taxon>Bacteria</taxon>
        <taxon>Bacillati</taxon>
        <taxon>Actinomycetota</taxon>
        <taxon>Actinomycetes</taxon>
        <taxon>Streptosporangiales</taxon>
        <taxon>Nocardiopsidaceae</taxon>
        <taxon>Nocardiopsis</taxon>
    </lineage>
</organism>
<dbReference type="EMBL" id="JADBDY010000001">
    <property type="protein sequence ID" value="MBE1456878.1"/>
    <property type="molecule type" value="Genomic_DNA"/>
</dbReference>
<gene>
    <name evidence="1" type="ORF">H4W79_001092</name>
</gene>
<dbReference type="Proteomes" id="UP000598217">
    <property type="component" value="Unassembled WGS sequence"/>
</dbReference>
<keyword evidence="2" id="KW-1185">Reference proteome</keyword>
<evidence type="ECO:0000313" key="2">
    <source>
        <dbReference type="Proteomes" id="UP000598217"/>
    </source>
</evidence>
<accession>A0ABR9HCV7</accession>
<comment type="caution">
    <text evidence="1">The sequence shown here is derived from an EMBL/GenBank/DDBJ whole genome shotgun (WGS) entry which is preliminary data.</text>
</comment>
<proteinExistence type="predicted"/>
<name>A0ABR9HCV7_9ACTN</name>
<evidence type="ECO:0000313" key="1">
    <source>
        <dbReference type="EMBL" id="MBE1456878.1"/>
    </source>
</evidence>
<protein>
    <submittedName>
        <fullName evidence="1">Uncharacterized protein</fullName>
    </submittedName>
</protein>
<sequence>MRRFAPRIALTLVILFVVLVLAARHLLVPANRSFEYGDGIRLQLLSISHEDVDGQERVTWGVEVINGTDGPLDLSLSSTCRHAVPPLESGPSDLAERNGEEVSLSAGLATDVADSCPSPRSGSWWVYTLTLEDETGGVGSRTVTFTGRAH</sequence>